<dbReference type="Gene3D" id="3.30.2350.10">
    <property type="entry name" value="Pseudouridine synthase"/>
    <property type="match status" value="1"/>
</dbReference>
<evidence type="ECO:0000256" key="3">
    <source>
        <dbReference type="ARBA" id="ARBA00031870"/>
    </source>
</evidence>
<reference evidence="7" key="2">
    <citation type="submission" date="2021-04" db="EMBL/GenBank/DDBJ databases">
        <authorList>
            <person name="Gilroy R."/>
        </authorList>
    </citation>
    <scope>NUCLEOTIDE SEQUENCE</scope>
    <source>
        <strain evidence="7">ChiBcec1-1093</strain>
    </source>
</reference>
<comment type="caution">
    <text evidence="7">The sequence shown here is derived from an EMBL/GenBank/DDBJ whole genome shotgun (WGS) entry which is preliminary data.</text>
</comment>
<evidence type="ECO:0000256" key="2">
    <source>
        <dbReference type="ARBA" id="ARBA00010876"/>
    </source>
</evidence>
<comment type="catalytic activity">
    <reaction evidence="1">
        <text>a uridine in RNA = a pseudouridine in RNA</text>
        <dbReference type="Rhea" id="RHEA:48348"/>
        <dbReference type="Rhea" id="RHEA-COMP:12068"/>
        <dbReference type="Rhea" id="RHEA-COMP:12069"/>
        <dbReference type="ChEBI" id="CHEBI:65314"/>
        <dbReference type="ChEBI" id="CHEBI:65315"/>
    </reaction>
</comment>
<dbReference type="GO" id="GO:0003723">
    <property type="term" value="F:RNA binding"/>
    <property type="evidence" value="ECO:0007669"/>
    <property type="project" value="InterPro"/>
</dbReference>
<dbReference type="EMBL" id="DXBC01000039">
    <property type="protein sequence ID" value="HIZ78608.1"/>
    <property type="molecule type" value="Genomic_DNA"/>
</dbReference>
<feature type="compositionally biased region" description="Basic and acidic residues" evidence="5">
    <location>
        <begin position="183"/>
        <end position="193"/>
    </location>
</feature>
<dbReference type="CDD" id="cd02869">
    <property type="entry name" value="PseudoU_synth_RluA_like"/>
    <property type="match status" value="1"/>
</dbReference>
<dbReference type="InterPro" id="IPR050188">
    <property type="entry name" value="RluA_PseudoU_synthase"/>
</dbReference>
<comment type="similarity">
    <text evidence="2">Belongs to the pseudouridine synthase RluA family.</text>
</comment>
<organism evidence="7 8">
    <name type="scientific">Candidatus Lachnoclostridium stercorigallinarum</name>
    <dbReference type="NCBI Taxonomy" id="2838634"/>
    <lineage>
        <taxon>Bacteria</taxon>
        <taxon>Bacillati</taxon>
        <taxon>Bacillota</taxon>
        <taxon>Clostridia</taxon>
        <taxon>Lachnospirales</taxon>
        <taxon>Lachnospiraceae</taxon>
    </lineage>
</organism>
<reference evidence="7" key="1">
    <citation type="journal article" date="2021" name="PeerJ">
        <title>Extensive microbial diversity within the chicken gut microbiome revealed by metagenomics and culture.</title>
        <authorList>
            <person name="Gilroy R."/>
            <person name="Ravi A."/>
            <person name="Getino M."/>
            <person name="Pursley I."/>
            <person name="Horton D.L."/>
            <person name="Alikhan N.F."/>
            <person name="Baker D."/>
            <person name="Gharbi K."/>
            <person name="Hall N."/>
            <person name="Watson M."/>
            <person name="Adriaenssens E.M."/>
            <person name="Foster-Nyarko E."/>
            <person name="Jarju S."/>
            <person name="Secka A."/>
            <person name="Antonio M."/>
            <person name="Oren A."/>
            <person name="Chaudhuri R.R."/>
            <person name="La Ragione R."/>
            <person name="Hildebrand F."/>
            <person name="Pallen M.J."/>
        </authorList>
    </citation>
    <scope>NUCLEOTIDE SEQUENCE</scope>
    <source>
        <strain evidence="7">ChiBcec1-1093</strain>
    </source>
</reference>
<dbReference type="GO" id="GO:0140098">
    <property type="term" value="F:catalytic activity, acting on RNA"/>
    <property type="evidence" value="ECO:0007669"/>
    <property type="project" value="UniProtKB-ARBA"/>
</dbReference>
<dbReference type="InterPro" id="IPR006145">
    <property type="entry name" value="PsdUridine_synth_RsuA/RluA"/>
</dbReference>
<evidence type="ECO:0000259" key="6">
    <source>
        <dbReference type="Pfam" id="PF00849"/>
    </source>
</evidence>
<evidence type="ECO:0000256" key="5">
    <source>
        <dbReference type="SAM" id="MobiDB-lite"/>
    </source>
</evidence>
<feature type="domain" description="Pseudouridine synthase RsuA/RluA-like" evidence="6">
    <location>
        <begin position="11"/>
        <end position="174"/>
    </location>
</feature>
<evidence type="ECO:0000256" key="1">
    <source>
        <dbReference type="ARBA" id="ARBA00000073"/>
    </source>
</evidence>
<evidence type="ECO:0000313" key="7">
    <source>
        <dbReference type="EMBL" id="HIZ78608.1"/>
    </source>
</evidence>
<dbReference type="Pfam" id="PF00849">
    <property type="entry name" value="PseudoU_synth_2"/>
    <property type="match status" value="1"/>
</dbReference>
<proteinExistence type="inferred from homology"/>
<protein>
    <recommendedName>
        <fullName evidence="3">RNA pseudouridylate synthase</fullName>
    </recommendedName>
    <alternativeName>
        <fullName evidence="4">RNA-uridine isomerase</fullName>
    </alternativeName>
</protein>
<accession>A0A9D2K5M7</accession>
<feature type="region of interest" description="Disordered" evidence="5">
    <location>
        <begin position="183"/>
        <end position="233"/>
    </location>
</feature>
<dbReference type="InterPro" id="IPR020103">
    <property type="entry name" value="PsdUridine_synth_cat_dom_sf"/>
</dbReference>
<sequence>MLNILFEDQSIIVAEKPVGLESQATRKLEPDMVSEIRKHIHKLSTSASGKRGEPYVGVIHRLDRPVGGIMVYAKTKEAAAALSRQVQDRTMEKYYLAIVCGKPVDNVGNFVDFLLKDGKTNSSFVVDKTTDGAKRAELEYRVINSGVLDGREVSLAEVHLLTGRHHQIRVQFASRGLPLWGDEKYGNREKKSESEEETGQNGGSEPVLPARTGVRTGVPAGSGARAGRRRLPSGRETPALYAFRLEFRHPVTGEVMKFEKWPETGAFRRYEEQTRF</sequence>
<evidence type="ECO:0000313" key="8">
    <source>
        <dbReference type="Proteomes" id="UP000824101"/>
    </source>
</evidence>
<dbReference type="Proteomes" id="UP000824101">
    <property type="component" value="Unassembled WGS sequence"/>
</dbReference>
<dbReference type="PANTHER" id="PTHR21600:SF44">
    <property type="entry name" value="RIBOSOMAL LARGE SUBUNIT PSEUDOURIDINE SYNTHASE D"/>
    <property type="match status" value="1"/>
</dbReference>
<dbReference type="PANTHER" id="PTHR21600">
    <property type="entry name" value="MITOCHONDRIAL RNA PSEUDOURIDINE SYNTHASE"/>
    <property type="match status" value="1"/>
</dbReference>
<name>A0A9D2K5M7_9FIRM</name>
<dbReference type="SUPFAM" id="SSF55120">
    <property type="entry name" value="Pseudouridine synthase"/>
    <property type="match status" value="1"/>
</dbReference>
<gene>
    <name evidence="7" type="ORF">IAA17_02290</name>
</gene>
<evidence type="ECO:0000256" key="4">
    <source>
        <dbReference type="ARBA" id="ARBA00033164"/>
    </source>
</evidence>
<dbReference type="AlphaFoldDB" id="A0A9D2K5M7"/>
<dbReference type="GO" id="GO:0009982">
    <property type="term" value="F:pseudouridine synthase activity"/>
    <property type="evidence" value="ECO:0007669"/>
    <property type="project" value="InterPro"/>
</dbReference>
<dbReference type="GO" id="GO:0000455">
    <property type="term" value="P:enzyme-directed rRNA pseudouridine synthesis"/>
    <property type="evidence" value="ECO:0007669"/>
    <property type="project" value="TreeGrafter"/>
</dbReference>